<evidence type="ECO:0008006" key="3">
    <source>
        <dbReference type="Google" id="ProtNLM"/>
    </source>
</evidence>
<dbReference type="InterPro" id="IPR031734">
    <property type="entry name" value="MBF2"/>
</dbReference>
<dbReference type="PANTHER" id="PTHR37685:SF1">
    <property type="entry name" value="GEO11136P1-RELATED"/>
    <property type="match status" value="1"/>
</dbReference>
<proteinExistence type="predicted"/>
<organism evidence="2">
    <name type="scientific">Bracon brevicornis</name>
    <dbReference type="NCBI Taxonomy" id="1563983"/>
    <lineage>
        <taxon>Eukaryota</taxon>
        <taxon>Metazoa</taxon>
        <taxon>Ecdysozoa</taxon>
        <taxon>Arthropoda</taxon>
        <taxon>Hexapoda</taxon>
        <taxon>Insecta</taxon>
        <taxon>Pterygota</taxon>
        <taxon>Neoptera</taxon>
        <taxon>Endopterygota</taxon>
        <taxon>Hymenoptera</taxon>
        <taxon>Apocrita</taxon>
        <taxon>Ichneumonoidea</taxon>
        <taxon>Braconidae</taxon>
        <taxon>Braconinae</taxon>
        <taxon>Bracon</taxon>
    </lineage>
</organism>
<feature type="chain" id="PRO_5027623235" description="Salivary secreted peptide" evidence="1">
    <location>
        <begin position="22"/>
        <end position="135"/>
    </location>
</feature>
<dbReference type="AlphaFoldDB" id="A0A6V7ISX9"/>
<accession>A0A6V7ISX9</accession>
<reference evidence="2" key="1">
    <citation type="submission" date="2020-07" db="EMBL/GenBank/DDBJ databases">
        <authorList>
            <person name="Ferguson B K."/>
        </authorList>
    </citation>
    <scope>NUCLEOTIDE SEQUENCE</scope>
    <source>
        <strain evidence="2">L06</strain>
    </source>
</reference>
<gene>
    <name evidence="2" type="ORF">BBRV_LOCUS34454</name>
</gene>
<dbReference type="Pfam" id="PF15868">
    <property type="entry name" value="MBF2"/>
    <property type="match status" value="1"/>
</dbReference>
<evidence type="ECO:0000313" key="2">
    <source>
        <dbReference type="EMBL" id="CAD1543204.1"/>
    </source>
</evidence>
<sequence length="135" mass="14628">MFFKKTIVVVIVASLCLATHGSPFDEIDSDHSIETEKEPSHNLVAGNRDPDDSLSYLGLVTRVGTPNVIVSVEKTFYAKDNGKITQVIARNQVPLGKGGYAKVIKGGPGHSNVTINFESQVNQGIIYLVQIFSKP</sequence>
<name>A0A6V7ISX9_9HYME</name>
<dbReference type="PANTHER" id="PTHR37685">
    <property type="entry name" value="GEO11136P1-RELATED"/>
    <property type="match status" value="1"/>
</dbReference>
<evidence type="ECO:0000256" key="1">
    <source>
        <dbReference type="SAM" id="SignalP"/>
    </source>
</evidence>
<feature type="signal peptide" evidence="1">
    <location>
        <begin position="1"/>
        <end position="21"/>
    </location>
</feature>
<dbReference type="EMBL" id="CADCXW020000009">
    <property type="protein sequence ID" value="CAD1543204.1"/>
    <property type="molecule type" value="Genomic_DNA"/>
</dbReference>
<protein>
    <recommendedName>
        <fullName evidence="3">Salivary secreted peptide</fullName>
    </recommendedName>
</protein>
<keyword evidence="1" id="KW-0732">Signal</keyword>